<gene>
    <name evidence="1" type="ORF">SAMN05216548_1063</name>
</gene>
<dbReference type="AlphaFoldDB" id="A0A1H9HD25"/>
<dbReference type="STRING" id="1855383.SAMN05216548_1063"/>
<sequence>MITGSEHSLTEWASVCGETQDAGEIARLFDVPALHPGCVTIFDWLEEEYGAEQGAKRAETRLANIRRRCMKYRGTVLPEFICYLMAQGTDFELQVRSLMAAFEAEVVREEMEPALKHAAKNFALIYAAGMLARDAGLVAWSEARIEASIRRCFEDGASIIQAQIESFEEARARFFGQLETDELIEHDADRSLFATARGYRTRSESSTPYILRGEAVLSWLPNPSVRNQLLLWAADEGLLRCKGKSTGGRDIAWAETQRGWRDGTRPRSIVLKVSRETLDALTST</sequence>
<organism evidence="1 2">
    <name type="scientific">Faunimonas pinastri</name>
    <dbReference type="NCBI Taxonomy" id="1855383"/>
    <lineage>
        <taxon>Bacteria</taxon>
        <taxon>Pseudomonadati</taxon>
        <taxon>Pseudomonadota</taxon>
        <taxon>Alphaproteobacteria</taxon>
        <taxon>Hyphomicrobiales</taxon>
        <taxon>Afifellaceae</taxon>
        <taxon>Faunimonas</taxon>
    </lineage>
</organism>
<keyword evidence="2" id="KW-1185">Reference proteome</keyword>
<dbReference type="OrthoDB" id="7979910at2"/>
<name>A0A1H9HD25_9HYPH</name>
<reference evidence="1 2" key="1">
    <citation type="submission" date="2016-10" db="EMBL/GenBank/DDBJ databases">
        <authorList>
            <person name="de Groot N.N."/>
        </authorList>
    </citation>
    <scope>NUCLEOTIDE SEQUENCE [LARGE SCALE GENOMIC DNA]</scope>
    <source>
        <strain evidence="1 2">A52C2</strain>
    </source>
</reference>
<accession>A0A1H9HD25</accession>
<dbReference type="Proteomes" id="UP000199647">
    <property type="component" value="Unassembled WGS sequence"/>
</dbReference>
<dbReference type="RefSeq" id="WP_092496382.1">
    <property type="nucleotide sequence ID" value="NZ_FOFG01000006.1"/>
</dbReference>
<dbReference type="EMBL" id="FOFG01000006">
    <property type="protein sequence ID" value="SEQ60207.1"/>
    <property type="molecule type" value="Genomic_DNA"/>
</dbReference>
<evidence type="ECO:0000313" key="2">
    <source>
        <dbReference type="Proteomes" id="UP000199647"/>
    </source>
</evidence>
<evidence type="ECO:0000313" key="1">
    <source>
        <dbReference type="EMBL" id="SEQ60207.1"/>
    </source>
</evidence>
<protein>
    <submittedName>
        <fullName evidence="1">Uncharacterized protein</fullName>
    </submittedName>
</protein>
<proteinExistence type="predicted"/>